<reference evidence="2" key="1">
    <citation type="submission" date="2012-05" db="EMBL/GenBank/DDBJ databases">
        <authorList>
            <person name="Krishnakumar V."/>
            <person name="Cheung F."/>
            <person name="Xiao Y."/>
            <person name="Chan A."/>
            <person name="Moskal W.A."/>
            <person name="Town C.D."/>
        </authorList>
    </citation>
    <scope>NUCLEOTIDE SEQUENCE</scope>
</reference>
<dbReference type="AlphaFoldDB" id="I3SMN2"/>
<sequence>MSSSSSSSSTLESLLSSLTFSPGSLSLVFLALFLDPSSRSVFLFEPKPEAFDDKDFFESLGAFFSSTFLNNVDIVA</sequence>
<name>I3SMN2_LOTJA</name>
<dbReference type="EMBL" id="BT141730">
    <property type="protein sequence ID" value="AFK41524.1"/>
    <property type="molecule type" value="mRNA"/>
</dbReference>
<keyword evidence="1" id="KW-1133">Transmembrane helix</keyword>
<feature type="transmembrane region" description="Helical" evidence="1">
    <location>
        <begin position="14"/>
        <end position="34"/>
    </location>
</feature>
<keyword evidence="1" id="KW-0472">Membrane</keyword>
<evidence type="ECO:0000313" key="2">
    <source>
        <dbReference type="EMBL" id="AFK41524.1"/>
    </source>
</evidence>
<protein>
    <submittedName>
        <fullName evidence="2">Uncharacterized protein</fullName>
    </submittedName>
</protein>
<accession>I3SMN2</accession>
<evidence type="ECO:0000256" key="1">
    <source>
        <dbReference type="SAM" id="Phobius"/>
    </source>
</evidence>
<proteinExistence type="evidence at transcript level"/>
<keyword evidence="1" id="KW-0812">Transmembrane</keyword>
<organism evidence="2">
    <name type="scientific">Lotus japonicus</name>
    <name type="common">Lotus corniculatus var. japonicus</name>
    <dbReference type="NCBI Taxonomy" id="34305"/>
    <lineage>
        <taxon>Eukaryota</taxon>
        <taxon>Viridiplantae</taxon>
        <taxon>Streptophyta</taxon>
        <taxon>Embryophyta</taxon>
        <taxon>Tracheophyta</taxon>
        <taxon>Spermatophyta</taxon>
        <taxon>Magnoliopsida</taxon>
        <taxon>eudicotyledons</taxon>
        <taxon>Gunneridae</taxon>
        <taxon>Pentapetalae</taxon>
        <taxon>rosids</taxon>
        <taxon>fabids</taxon>
        <taxon>Fabales</taxon>
        <taxon>Fabaceae</taxon>
        <taxon>Papilionoideae</taxon>
        <taxon>50 kb inversion clade</taxon>
        <taxon>NPAAA clade</taxon>
        <taxon>Hologalegina</taxon>
        <taxon>robinioid clade</taxon>
        <taxon>Loteae</taxon>
        <taxon>Lotus</taxon>
    </lineage>
</organism>